<accession>A0A1S2N7W4</accession>
<keyword evidence="4" id="KW-0964">Secreted</keyword>
<keyword evidence="6" id="KW-0378">Hydrolase</keyword>
<comment type="caution">
    <text evidence="10">The sequence shown here is derived from an EMBL/GenBank/DDBJ whole genome shotgun (WGS) entry which is preliminary data.</text>
</comment>
<dbReference type="PANTHER" id="PTHR34043">
    <property type="entry name" value="ALPHA/BETA-HYDROLASES SUPERFAMILY PROTEIN"/>
    <property type="match status" value="1"/>
</dbReference>
<evidence type="ECO:0000256" key="7">
    <source>
        <dbReference type="ARBA" id="ARBA00023098"/>
    </source>
</evidence>
<dbReference type="Gene3D" id="3.40.50.1820">
    <property type="entry name" value="alpha/beta hydrolase"/>
    <property type="match status" value="2"/>
</dbReference>
<feature type="chain" id="PRO_5010291463" description="triacylglycerol lipase" evidence="8">
    <location>
        <begin position="26"/>
        <end position="397"/>
    </location>
</feature>
<evidence type="ECO:0000256" key="4">
    <source>
        <dbReference type="ARBA" id="ARBA00022525"/>
    </source>
</evidence>
<comment type="subcellular location">
    <subcellularLocation>
        <location evidence="2">Secreted</location>
    </subcellularLocation>
</comment>
<dbReference type="SUPFAM" id="SSF53474">
    <property type="entry name" value="alpha/beta-Hydrolases"/>
    <property type="match status" value="1"/>
</dbReference>
<dbReference type="EMBL" id="JRYB01000001">
    <property type="protein sequence ID" value="OIJ40963.1"/>
    <property type="molecule type" value="Genomic_DNA"/>
</dbReference>
<dbReference type="RefSeq" id="WP_071361951.1">
    <property type="nucleotide sequence ID" value="NZ_DALZDZ010000042.1"/>
</dbReference>
<feature type="domain" description="Lipase-like C-terminal" evidence="9">
    <location>
        <begin position="27"/>
        <end position="210"/>
    </location>
</feature>
<comment type="catalytic activity">
    <reaction evidence="1">
        <text>a triacylglycerol + H2O = a diacylglycerol + a fatty acid + H(+)</text>
        <dbReference type="Rhea" id="RHEA:12044"/>
        <dbReference type="ChEBI" id="CHEBI:15377"/>
        <dbReference type="ChEBI" id="CHEBI:15378"/>
        <dbReference type="ChEBI" id="CHEBI:17855"/>
        <dbReference type="ChEBI" id="CHEBI:18035"/>
        <dbReference type="ChEBI" id="CHEBI:28868"/>
        <dbReference type="EC" id="3.1.1.3"/>
    </reaction>
</comment>
<proteinExistence type="predicted"/>
<evidence type="ECO:0000259" key="9">
    <source>
        <dbReference type="Pfam" id="PF24708"/>
    </source>
</evidence>
<evidence type="ECO:0000313" key="11">
    <source>
        <dbReference type="Proteomes" id="UP000180246"/>
    </source>
</evidence>
<evidence type="ECO:0000313" key="10">
    <source>
        <dbReference type="EMBL" id="OIJ40963.1"/>
    </source>
</evidence>
<dbReference type="PANTHER" id="PTHR34043:SF3">
    <property type="entry name" value="ALPHA_BETA-HYDROLASES SUPERFAMILY PROTEIN"/>
    <property type="match status" value="1"/>
</dbReference>
<dbReference type="InterPro" id="IPR029058">
    <property type="entry name" value="AB_hydrolase_fold"/>
</dbReference>
<dbReference type="GO" id="GO:0006629">
    <property type="term" value="P:lipid metabolic process"/>
    <property type="evidence" value="ECO:0007669"/>
    <property type="project" value="UniProtKB-KW"/>
</dbReference>
<dbReference type="EC" id="3.1.1.3" evidence="3"/>
<dbReference type="InterPro" id="IPR056304">
    <property type="entry name" value="Lip-like_C"/>
</dbReference>
<dbReference type="AlphaFoldDB" id="A0A1S2N7W4"/>
<dbReference type="Pfam" id="PF24708">
    <property type="entry name" value="Lip_C"/>
    <property type="match status" value="1"/>
</dbReference>
<evidence type="ECO:0000256" key="3">
    <source>
        <dbReference type="ARBA" id="ARBA00013279"/>
    </source>
</evidence>
<name>A0A1S2N7W4_9BURK</name>
<sequence length="397" mass="43419">MVRFARACAALLVALGMFAAPACSAANNYPVILVHGFLGFGPEEFQHSGFNYWGGYGDIASQMQIYRGPRAVFAAAVGPISSNWDRAADLYAQIKGGCVDYGKAHVRDHGLPGQVQKPPGKCWAADPRNNPQDYPLALYPAWDQDHPIHMIGHSQGGTTIRALIELLEHGSPQDEGDGELFKGGKVGWIRSVTTISAPHNGTTLTDAVFNILPGIRLPLRDVLGHRVAGWELAPDGAREFNLWARTSPHIYYFSVGTVATEGGAWCCNGTDRVVAPVQTTLFQYARADMIPYFKSFAGEWIVPSVAQRGMGSYTLDLPNRVKIDSDWFSNDGVVNTISMRSPSGHPARDYDGTAVRGAWNFLGNYKGYDHFDILNWPNQGPSADKLYEQISDIIFAL</sequence>
<dbReference type="Proteomes" id="UP000180246">
    <property type="component" value="Unassembled WGS sequence"/>
</dbReference>
<feature type="signal peptide" evidence="8">
    <location>
        <begin position="1"/>
        <end position="25"/>
    </location>
</feature>
<reference evidence="10 11" key="1">
    <citation type="submission" date="2014-10" db="EMBL/GenBank/DDBJ databases">
        <authorList>
            <person name="Seo M.-J."/>
            <person name="Seok Y.J."/>
            <person name="Cha I.-T."/>
        </authorList>
    </citation>
    <scope>NUCLEOTIDE SEQUENCE [LARGE SCALE GENOMIC DNA]</scope>
    <source>
        <strain evidence="10 11">NEU</strain>
    </source>
</reference>
<evidence type="ECO:0000256" key="6">
    <source>
        <dbReference type="ARBA" id="ARBA00022801"/>
    </source>
</evidence>
<protein>
    <recommendedName>
        <fullName evidence="3">triacylglycerol lipase</fullName>
        <ecNumber evidence="3">3.1.1.3</ecNumber>
    </recommendedName>
</protein>
<keyword evidence="7" id="KW-0443">Lipid metabolism</keyword>
<gene>
    <name evidence="10" type="ORF">LO55_2874</name>
</gene>
<organism evidence="10 11">
    <name type="scientific">Massilia timonae</name>
    <dbReference type="NCBI Taxonomy" id="47229"/>
    <lineage>
        <taxon>Bacteria</taxon>
        <taxon>Pseudomonadati</taxon>
        <taxon>Pseudomonadota</taxon>
        <taxon>Betaproteobacteria</taxon>
        <taxon>Burkholderiales</taxon>
        <taxon>Oxalobacteraceae</taxon>
        <taxon>Telluria group</taxon>
        <taxon>Massilia</taxon>
    </lineage>
</organism>
<dbReference type="GO" id="GO:0005576">
    <property type="term" value="C:extracellular region"/>
    <property type="evidence" value="ECO:0007669"/>
    <property type="project" value="UniProtKB-SubCell"/>
</dbReference>
<evidence type="ECO:0000256" key="1">
    <source>
        <dbReference type="ARBA" id="ARBA00001024"/>
    </source>
</evidence>
<dbReference type="GO" id="GO:0004806">
    <property type="term" value="F:triacylglycerol lipase activity"/>
    <property type="evidence" value="ECO:0007669"/>
    <property type="project" value="UniProtKB-EC"/>
</dbReference>
<evidence type="ECO:0000256" key="2">
    <source>
        <dbReference type="ARBA" id="ARBA00004613"/>
    </source>
</evidence>
<keyword evidence="5 8" id="KW-0732">Signal</keyword>
<evidence type="ECO:0000256" key="5">
    <source>
        <dbReference type="ARBA" id="ARBA00022729"/>
    </source>
</evidence>
<evidence type="ECO:0000256" key="8">
    <source>
        <dbReference type="SAM" id="SignalP"/>
    </source>
</evidence>